<feature type="non-terminal residue" evidence="1">
    <location>
        <position position="1"/>
    </location>
</feature>
<dbReference type="AlphaFoldDB" id="A0A3L5TUH5"/>
<feature type="non-terminal residue" evidence="1">
    <location>
        <position position="114"/>
    </location>
</feature>
<keyword evidence="1" id="KW-0012">Acyltransferase</keyword>
<dbReference type="PANTHER" id="PTHR12563:SF17">
    <property type="entry name" value="DIHYDROXYACETONE PHOSPHATE ACYLTRANSFERASE"/>
    <property type="match status" value="1"/>
</dbReference>
<dbReference type="Proteomes" id="UP000266721">
    <property type="component" value="Unassembled WGS sequence"/>
</dbReference>
<organism evidence="1 2">
    <name type="scientific">Mytilus galloprovincialis</name>
    <name type="common">Mediterranean mussel</name>
    <dbReference type="NCBI Taxonomy" id="29158"/>
    <lineage>
        <taxon>Eukaryota</taxon>
        <taxon>Metazoa</taxon>
        <taxon>Spiralia</taxon>
        <taxon>Lophotrochozoa</taxon>
        <taxon>Mollusca</taxon>
        <taxon>Bivalvia</taxon>
        <taxon>Autobranchia</taxon>
        <taxon>Pteriomorphia</taxon>
        <taxon>Mytilida</taxon>
        <taxon>Mytiloidea</taxon>
        <taxon>Mytilidae</taxon>
        <taxon>Mytilinae</taxon>
        <taxon>Mytilus</taxon>
    </lineage>
</organism>
<dbReference type="GO" id="GO:0005778">
    <property type="term" value="C:peroxisomal membrane"/>
    <property type="evidence" value="ECO:0007669"/>
    <property type="project" value="TreeGrafter"/>
</dbReference>
<dbReference type="InterPro" id="IPR022284">
    <property type="entry name" value="GPAT/DHAPAT"/>
</dbReference>
<dbReference type="GO" id="GO:0008654">
    <property type="term" value="P:phospholipid biosynthetic process"/>
    <property type="evidence" value="ECO:0007669"/>
    <property type="project" value="TreeGrafter"/>
</dbReference>
<dbReference type="GO" id="GO:0019432">
    <property type="term" value="P:triglyceride biosynthetic process"/>
    <property type="evidence" value="ECO:0007669"/>
    <property type="project" value="TreeGrafter"/>
</dbReference>
<dbReference type="EMBL" id="KV582267">
    <property type="protein sequence ID" value="OPL33586.1"/>
    <property type="molecule type" value="Genomic_DNA"/>
</dbReference>
<evidence type="ECO:0000313" key="1">
    <source>
        <dbReference type="EMBL" id="OPL33586.1"/>
    </source>
</evidence>
<dbReference type="GO" id="GO:0008611">
    <property type="term" value="P:ether lipid biosynthetic process"/>
    <property type="evidence" value="ECO:0007669"/>
    <property type="project" value="TreeGrafter"/>
</dbReference>
<keyword evidence="1" id="KW-0808">Transferase</keyword>
<dbReference type="GO" id="GO:0016287">
    <property type="term" value="F:glycerone-phosphate O-acyltransferase activity"/>
    <property type="evidence" value="ECO:0007669"/>
    <property type="project" value="TreeGrafter"/>
</dbReference>
<proteinExistence type="predicted"/>
<protein>
    <submittedName>
        <fullName evidence="1">Dihydroxyacetone acyltransferase phosphate</fullName>
    </submittedName>
</protein>
<accession>A0A3L5TUH5</accession>
<keyword evidence="2" id="KW-1185">Reference proteome</keyword>
<dbReference type="GO" id="GO:0006631">
    <property type="term" value="P:fatty acid metabolic process"/>
    <property type="evidence" value="ECO:0007669"/>
    <property type="project" value="TreeGrafter"/>
</dbReference>
<dbReference type="PANTHER" id="PTHR12563">
    <property type="entry name" value="GLYCEROL-3-PHOSPHATE ACYLTRANSFERASE"/>
    <property type="match status" value="1"/>
</dbReference>
<sequence>MSDQSRNSWIKQDNPRLVSARQKDIYEDILEDRRHSSDVVWSFRTREEPKYKYNKPRTPDEIRKHVMHSDRVKYAVEKVCSESGLPIEEVWKQAEEVMQEMSHNLSMGAIRGFA</sequence>
<dbReference type="GO" id="GO:0004366">
    <property type="term" value="F:glycerol-3-phosphate O-acyltransferase activity"/>
    <property type="evidence" value="ECO:0007669"/>
    <property type="project" value="TreeGrafter"/>
</dbReference>
<comment type="caution">
    <text evidence="1">The sequence shown here is derived from an EMBL/GenBank/DDBJ whole genome shotgun (WGS) entry which is preliminary data.</text>
</comment>
<gene>
    <name evidence="1" type="ORF">AM593_00252</name>
</gene>
<name>A0A3L5TUH5_MYTGA</name>
<evidence type="ECO:0000313" key="2">
    <source>
        <dbReference type="Proteomes" id="UP000266721"/>
    </source>
</evidence>
<reference evidence="1 2" key="1">
    <citation type="journal article" date="2016" name="PLoS ONE">
        <title>A First Insight into the Genome of the Filter-Feeder Mussel Mytilus galloprovincialis.</title>
        <authorList>
            <person name="Murgarella M."/>
            <person name="Puiu D."/>
            <person name="Novoa B."/>
            <person name="Figueras A."/>
            <person name="Posada D."/>
            <person name="Canchaya C."/>
        </authorList>
    </citation>
    <scope>NUCLEOTIDE SEQUENCE [LARGE SCALE GENOMIC DNA]</scope>
    <source>
        <tissue evidence="1">Muscle</tissue>
    </source>
</reference>
<dbReference type="GO" id="GO:0031966">
    <property type="term" value="C:mitochondrial membrane"/>
    <property type="evidence" value="ECO:0007669"/>
    <property type="project" value="TreeGrafter"/>
</dbReference>